<feature type="chain" id="PRO_5033059000" description="Bifunctional inhibitor/plant lipid transfer protein/seed storage helical domain-containing protein" evidence="1">
    <location>
        <begin position="28"/>
        <end position="109"/>
    </location>
</feature>
<feature type="domain" description="Bifunctional inhibitor/plant lipid transfer protein/seed storage helical" evidence="2">
    <location>
        <begin position="12"/>
        <end position="103"/>
    </location>
</feature>
<dbReference type="CDD" id="cd04660">
    <property type="entry name" value="nsLTP_like"/>
    <property type="match status" value="1"/>
</dbReference>
<dbReference type="EnsemblPlants" id="Ma06_t08070.1">
    <property type="protein sequence ID" value="Ma06_p08070.1"/>
    <property type="gene ID" value="Ma06_g08070"/>
</dbReference>
<dbReference type="Pfam" id="PF14368">
    <property type="entry name" value="LTP_2"/>
    <property type="match status" value="1"/>
</dbReference>
<dbReference type="Gramene" id="Ma06_t08070.1">
    <property type="protein sequence ID" value="Ma06_p08070.1"/>
    <property type="gene ID" value="Ma06_g08070"/>
</dbReference>
<name>A0A804JDW7_MUSAM</name>
<dbReference type="PANTHER" id="PTHR33286">
    <property type="entry name" value="BIFUNCTIONAL INHIBITOR/LIPID-TRANSFER PROTEIN/SEED STORAGE 2S ALBUMIN SUPERFAMILY PROTEIN"/>
    <property type="match status" value="1"/>
</dbReference>
<accession>A0A804JDW7</accession>
<dbReference type="InterPro" id="IPR016140">
    <property type="entry name" value="Bifunc_inhib/LTP/seed_store"/>
</dbReference>
<keyword evidence="1" id="KW-0732">Signal</keyword>
<dbReference type="GeneID" id="103988260"/>
<dbReference type="OMA" id="KECAVYV"/>
<keyword evidence="4" id="KW-1185">Reference proteome</keyword>
<proteinExistence type="predicted"/>
<feature type="signal peptide" evidence="1">
    <location>
        <begin position="1"/>
        <end position="27"/>
    </location>
</feature>
<dbReference type="PANTHER" id="PTHR33286:SF1">
    <property type="entry name" value="OS01G0800600 PROTEIN"/>
    <property type="match status" value="1"/>
</dbReference>
<dbReference type="InterPro" id="IPR044741">
    <property type="entry name" value="NsLTP-like"/>
</dbReference>
<organism evidence="3 4">
    <name type="scientific">Musa acuminata subsp. malaccensis</name>
    <name type="common">Wild banana</name>
    <name type="synonym">Musa malaccensis</name>
    <dbReference type="NCBI Taxonomy" id="214687"/>
    <lineage>
        <taxon>Eukaryota</taxon>
        <taxon>Viridiplantae</taxon>
        <taxon>Streptophyta</taxon>
        <taxon>Embryophyta</taxon>
        <taxon>Tracheophyta</taxon>
        <taxon>Spermatophyta</taxon>
        <taxon>Magnoliopsida</taxon>
        <taxon>Liliopsida</taxon>
        <taxon>Zingiberales</taxon>
        <taxon>Musaceae</taxon>
        <taxon>Musa</taxon>
    </lineage>
</organism>
<evidence type="ECO:0000313" key="4">
    <source>
        <dbReference type="Proteomes" id="UP000012960"/>
    </source>
</evidence>
<dbReference type="FunCoup" id="A0A804JDW7">
    <property type="interactions" value="3147"/>
</dbReference>
<dbReference type="SUPFAM" id="SSF47699">
    <property type="entry name" value="Bifunctional inhibitor/lipid-transfer protein/seed storage 2S albumin"/>
    <property type="match status" value="1"/>
</dbReference>
<dbReference type="InParanoid" id="A0A804JDW7"/>
<dbReference type="Gene3D" id="1.10.110.10">
    <property type="entry name" value="Plant lipid-transfer and hydrophobic proteins"/>
    <property type="match status" value="1"/>
</dbReference>
<dbReference type="InterPro" id="IPR036312">
    <property type="entry name" value="Bifun_inhib/LTP/seed_sf"/>
</dbReference>
<sequence length="109" mass="11631">MAARRLPLSLLVLAMVAAFLLISPAQAQICGANLSKLVKECSKYVRIKGPQIKPSKTCCAEIKKVDVPCLCKNIPPGIEKKISLKKAVYVAERCGKPVPKGKCGKVAGL</sequence>
<evidence type="ECO:0000256" key="1">
    <source>
        <dbReference type="SAM" id="SignalP"/>
    </source>
</evidence>
<evidence type="ECO:0000313" key="3">
    <source>
        <dbReference type="EnsemblPlants" id="Ma06_p08070.1"/>
    </source>
</evidence>
<dbReference type="OrthoDB" id="678486at2759"/>
<evidence type="ECO:0000259" key="2">
    <source>
        <dbReference type="Pfam" id="PF14368"/>
    </source>
</evidence>
<reference evidence="3" key="1">
    <citation type="submission" date="2021-05" db="UniProtKB">
        <authorList>
            <consortium name="EnsemblPlants"/>
        </authorList>
    </citation>
    <scope>IDENTIFICATION</scope>
    <source>
        <strain evidence="3">subsp. malaccensis</strain>
    </source>
</reference>
<protein>
    <recommendedName>
        <fullName evidence="2">Bifunctional inhibitor/plant lipid transfer protein/seed storage helical domain-containing protein</fullName>
    </recommendedName>
</protein>
<dbReference type="AlphaFoldDB" id="A0A804JDW7"/>
<dbReference type="Proteomes" id="UP000012960">
    <property type="component" value="Unplaced"/>
</dbReference>